<proteinExistence type="predicted"/>
<feature type="region of interest" description="Disordered" evidence="1">
    <location>
        <begin position="23"/>
        <end position="77"/>
    </location>
</feature>
<reference evidence="3" key="2">
    <citation type="submission" date="2013-12" db="EMBL/GenBank/DDBJ databases">
        <title>Evolution of pathogenesis and genome organization in the Tremellales.</title>
        <authorList>
            <person name="Cuomo C."/>
            <person name="Litvintseva A."/>
            <person name="Heitman J."/>
            <person name="Chen Y."/>
            <person name="Sun S."/>
            <person name="Springer D."/>
            <person name="Dromer F."/>
            <person name="Young S."/>
            <person name="Zeng Q."/>
            <person name="Chapman S."/>
            <person name="Gujja S."/>
            <person name="Saif S."/>
            <person name="Birren B."/>
        </authorList>
    </citation>
    <scope>NUCLEOTIDE SEQUENCE [LARGE SCALE GENOMIC DNA]</scope>
    <source>
        <strain evidence="3">CBS 10435</strain>
    </source>
</reference>
<keyword evidence="3" id="KW-1185">Reference proteome</keyword>
<dbReference type="Proteomes" id="UP000092583">
    <property type="component" value="Unassembled WGS sequence"/>
</dbReference>
<accession>A0A1B9IMI8</accession>
<protein>
    <submittedName>
        <fullName evidence="2">Uncharacterized protein</fullName>
    </submittedName>
</protein>
<dbReference type="OrthoDB" id="10662172at2759"/>
<name>A0A1B9IMI8_9TREE</name>
<feature type="compositionally biased region" description="Polar residues" evidence="1">
    <location>
        <begin position="43"/>
        <end position="56"/>
    </location>
</feature>
<dbReference type="EMBL" id="KI669464">
    <property type="protein sequence ID" value="OCF56574.1"/>
    <property type="molecule type" value="Genomic_DNA"/>
</dbReference>
<feature type="compositionally biased region" description="Basic residues" evidence="1">
    <location>
        <begin position="66"/>
        <end position="77"/>
    </location>
</feature>
<reference evidence="2 3" key="1">
    <citation type="submission" date="2013-07" db="EMBL/GenBank/DDBJ databases">
        <title>The Genome Sequence of Kwoniella mangroviensis CBS10435.</title>
        <authorList>
            <consortium name="The Broad Institute Genome Sequencing Platform"/>
            <person name="Cuomo C."/>
            <person name="Litvintseva A."/>
            <person name="Chen Y."/>
            <person name="Heitman J."/>
            <person name="Sun S."/>
            <person name="Springer D."/>
            <person name="Dromer F."/>
            <person name="Young S.K."/>
            <person name="Zeng Q."/>
            <person name="Gargeya S."/>
            <person name="Fitzgerald M."/>
            <person name="Abouelleil A."/>
            <person name="Alvarado L."/>
            <person name="Berlin A.M."/>
            <person name="Chapman S.B."/>
            <person name="Dewar J."/>
            <person name="Goldberg J."/>
            <person name="Griggs A."/>
            <person name="Gujja S."/>
            <person name="Hansen M."/>
            <person name="Howarth C."/>
            <person name="Imamovic A."/>
            <person name="Larimer J."/>
            <person name="McCowan C."/>
            <person name="Murphy C."/>
            <person name="Pearson M."/>
            <person name="Priest M."/>
            <person name="Roberts A."/>
            <person name="Saif S."/>
            <person name="Shea T."/>
            <person name="Sykes S."/>
            <person name="Wortman J."/>
            <person name="Nusbaum C."/>
            <person name="Birren B."/>
        </authorList>
    </citation>
    <scope>NUCLEOTIDE SEQUENCE [LARGE SCALE GENOMIC DNA]</scope>
    <source>
        <strain evidence="2 3">CBS 10435</strain>
    </source>
</reference>
<gene>
    <name evidence="2" type="ORF">L486_05424</name>
</gene>
<evidence type="ECO:0000256" key="1">
    <source>
        <dbReference type="SAM" id="MobiDB-lite"/>
    </source>
</evidence>
<organism evidence="2 3">
    <name type="scientific">Kwoniella mangroviensis CBS 10435</name>
    <dbReference type="NCBI Taxonomy" id="1331196"/>
    <lineage>
        <taxon>Eukaryota</taxon>
        <taxon>Fungi</taxon>
        <taxon>Dikarya</taxon>
        <taxon>Basidiomycota</taxon>
        <taxon>Agaricomycotina</taxon>
        <taxon>Tremellomycetes</taxon>
        <taxon>Tremellales</taxon>
        <taxon>Cryptococcaceae</taxon>
        <taxon>Kwoniella</taxon>
    </lineage>
</organism>
<dbReference type="AlphaFoldDB" id="A0A1B9IMI8"/>
<sequence length="251" mass="28857">MLDDHPRPSRSFTSCSSSFAFRTERGDKSTQSQPPCAPIITPHSYNRTAGSSPRQRSGSKRFYSQHVKRARKGRQTRFRAHTRTCTSCIVPTTDQLKDWGLVEGVIRPDEKKAYICKPYHEGVKIDVKAGRPNPEVDISSNAVAPEDVHADRKTKVLEKAIWREKQISARLLDEVERFRTDIEHMVNKLRLSEQTRRSVELDNVNLKIRLEKLHSELEAKDRNRPEINMGQAMVRLEGIDRLLSELINDDD</sequence>
<evidence type="ECO:0000313" key="2">
    <source>
        <dbReference type="EMBL" id="OCF56574.1"/>
    </source>
</evidence>
<evidence type="ECO:0000313" key="3">
    <source>
        <dbReference type="Proteomes" id="UP000092583"/>
    </source>
</evidence>